<dbReference type="Gene3D" id="3.30.300.30">
    <property type="match status" value="1"/>
</dbReference>
<dbReference type="InterPro" id="IPR020845">
    <property type="entry name" value="AMP-binding_CS"/>
</dbReference>
<dbReference type="PROSITE" id="PS00455">
    <property type="entry name" value="AMP_BINDING"/>
    <property type="match status" value="1"/>
</dbReference>
<organism evidence="3 4">
    <name type="scientific">Coccidioides posadasii RMSCC 3488</name>
    <dbReference type="NCBI Taxonomy" id="454284"/>
    <lineage>
        <taxon>Eukaryota</taxon>
        <taxon>Fungi</taxon>
        <taxon>Dikarya</taxon>
        <taxon>Ascomycota</taxon>
        <taxon>Pezizomycotina</taxon>
        <taxon>Eurotiomycetes</taxon>
        <taxon>Eurotiomycetidae</taxon>
        <taxon>Onygenales</taxon>
        <taxon>Onygenaceae</taxon>
        <taxon>Coccidioides</taxon>
    </lineage>
</organism>
<dbReference type="PANTHER" id="PTHR24096:SF422">
    <property type="entry name" value="BCDNA.GH02901"/>
    <property type="match status" value="1"/>
</dbReference>
<evidence type="ECO:0000259" key="2">
    <source>
        <dbReference type="Pfam" id="PF13193"/>
    </source>
</evidence>
<sequence>MHLGIRKSRGPRRNCRKAIGQTSLERRPTHSKLRRVPTPLNIWSTGSDPSDIAIPDTSFDNCEEEIYSTPDKQRREDVVQIKASGNSPPDRYYCMALAFRVPGNISASQISARKIGGLHECCDKGEGQLGPGQRMRNVCCMVAGASPAYNVEEMTYALKTADAKFLMTSPGSIEVAAAAAQKVGIPRKHIFLLEGEVQGYTTFKQLQDIGRSYGENGQAPPFQLPVGRTNKGLCGFLNFSSGTTGLPKAVMLSHHNVIAQCMQLKAITPPVGRKTVMGALPLFHITGLVKFMNCPMFFNDELIMLPQFNMELMLQTIVEYQISELVLVPPLVIRLVNDPVASKYDLSCVKRISCGAAPLSEQITQLLQQKFPQSGFKQGYGMTESCSCITSHSPKYYDYKYANTVGDIVPSTSVKIIDDNGKELGYNQPGEIIAKGPQIAMGYLGNPTATAEAFDTDGFLHTGDIGYMTEEGLIRIVDRIKEMIKVKGIAVAPAELEDLLLGHPDVADCAVLGVKDDYAGEKPKAYVVLRDGLSVSEEMGKKLMKYVSERKVRFKWVEEIEFTDAVPKSPSGKILRRVLREKERSGKHRGFTVKRDGWDGQRAKL</sequence>
<reference evidence="3 4" key="1">
    <citation type="submission" date="2007-06" db="EMBL/GenBank/DDBJ databases">
        <title>The Genome Sequence of Coccidioides posadasii RMSCC_3488.</title>
        <authorList>
            <consortium name="Coccidioides Genome Resources Consortium"/>
            <consortium name="The Broad Institute Genome Sequencing Platform"/>
            <person name="Henn M.R."/>
            <person name="Sykes S."/>
            <person name="Young S."/>
            <person name="Jaffe D."/>
            <person name="Berlin A."/>
            <person name="Alvarez P."/>
            <person name="Butler J."/>
            <person name="Gnerre S."/>
            <person name="Grabherr M."/>
            <person name="Mauceli E."/>
            <person name="Brockman W."/>
            <person name="Kodira C."/>
            <person name="Alvarado L."/>
            <person name="Zeng Q."/>
            <person name="Crawford M."/>
            <person name="Antoine C."/>
            <person name="Devon K."/>
            <person name="Galgiani J."/>
            <person name="Orsborn K."/>
            <person name="Lewis M.L."/>
            <person name="Nusbaum C."/>
            <person name="Galagan J."/>
            <person name="Birren B."/>
        </authorList>
    </citation>
    <scope>NUCLEOTIDE SEQUENCE [LARGE SCALE GENOMIC DNA]</scope>
    <source>
        <strain evidence="3 4">RMSCC 3488</strain>
    </source>
</reference>
<dbReference type="SUPFAM" id="SSF56801">
    <property type="entry name" value="Acetyl-CoA synthetase-like"/>
    <property type="match status" value="1"/>
</dbReference>
<proteinExistence type="predicted"/>
<evidence type="ECO:0000313" key="3">
    <source>
        <dbReference type="EMBL" id="KMM66013.1"/>
    </source>
</evidence>
<dbReference type="VEuPathDB" id="FungiDB:CPAG_02354"/>
<dbReference type="InterPro" id="IPR025110">
    <property type="entry name" value="AMP-bd_C"/>
</dbReference>
<gene>
    <name evidence="3" type="ORF">CPAG_02354</name>
</gene>
<dbReference type="EMBL" id="DS268109">
    <property type="protein sequence ID" value="KMM66013.1"/>
    <property type="molecule type" value="Genomic_DNA"/>
</dbReference>
<feature type="domain" description="AMP-binding enzyme C-terminal" evidence="2">
    <location>
        <begin position="495"/>
        <end position="573"/>
    </location>
</feature>
<evidence type="ECO:0000259" key="1">
    <source>
        <dbReference type="Pfam" id="PF00501"/>
    </source>
</evidence>
<dbReference type="Proteomes" id="UP000054567">
    <property type="component" value="Unassembled WGS sequence"/>
</dbReference>
<dbReference type="Gene3D" id="2.30.38.10">
    <property type="entry name" value="Luciferase, Domain 3"/>
    <property type="match status" value="1"/>
</dbReference>
<dbReference type="GO" id="GO:0016405">
    <property type="term" value="F:CoA-ligase activity"/>
    <property type="evidence" value="ECO:0007669"/>
    <property type="project" value="TreeGrafter"/>
</dbReference>
<dbReference type="OrthoDB" id="6509636at2759"/>
<dbReference type="Gene3D" id="3.40.50.980">
    <property type="match status" value="2"/>
</dbReference>
<name>A0A0J6F746_COCPO</name>
<dbReference type="Pfam" id="PF13193">
    <property type="entry name" value="AMP-binding_C"/>
    <property type="match status" value="1"/>
</dbReference>
<reference evidence="4" key="3">
    <citation type="journal article" date="2010" name="Genome Res.">
        <title>Population genomic sequencing of Coccidioides fungi reveals recent hybridization and transposon control.</title>
        <authorList>
            <person name="Neafsey D.E."/>
            <person name="Barker B.M."/>
            <person name="Sharpton T.J."/>
            <person name="Stajich J.E."/>
            <person name="Park D.J."/>
            <person name="Whiston E."/>
            <person name="Hung C.-Y."/>
            <person name="McMahan C."/>
            <person name="White J."/>
            <person name="Sykes S."/>
            <person name="Heiman D."/>
            <person name="Young S."/>
            <person name="Zeng Q."/>
            <person name="Abouelleil A."/>
            <person name="Aftuck L."/>
            <person name="Bessette D."/>
            <person name="Brown A."/>
            <person name="FitzGerald M."/>
            <person name="Lui A."/>
            <person name="Macdonald J.P."/>
            <person name="Priest M."/>
            <person name="Orbach M.J."/>
            <person name="Galgiani J.N."/>
            <person name="Kirkland T.N."/>
            <person name="Cole G.T."/>
            <person name="Birren B.W."/>
            <person name="Henn M.R."/>
            <person name="Taylor J.W."/>
            <person name="Rounsley S.D."/>
        </authorList>
    </citation>
    <scope>NUCLEOTIDE SEQUENCE [LARGE SCALE GENOMIC DNA]</scope>
    <source>
        <strain evidence="4">RMSCC 3488</strain>
    </source>
</reference>
<protein>
    <submittedName>
        <fullName evidence="3">4-coumarate-CoA ligase 2</fullName>
    </submittedName>
</protein>
<dbReference type="AlphaFoldDB" id="A0A0J6F746"/>
<dbReference type="PANTHER" id="PTHR24096">
    <property type="entry name" value="LONG-CHAIN-FATTY-ACID--COA LIGASE"/>
    <property type="match status" value="1"/>
</dbReference>
<dbReference type="InterPro" id="IPR045851">
    <property type="entry name" value="AMP-bd_C_sf"/>
</dbReference>
<evidence type="ECO:0000313" key="4">
    <source>
        <dbReference type="Proteomes" id="UP000054567"/>
    </source>
</evidence>
<feature type="domain" description="AMP-dependent synthetase/ligase" evidence="1">
    <location>
        <begin position="142"/>
        <end position="444"/>
    </location>
</feature>
<accession>A0A0J6F746</accession>
<reference evidence="4" key="2">
    <citation type="journal article" date="2009" name="Genome Res.">
        <title>Comparative genomic analyses of the human fungal pathogens Coccidioides and their relatives.</title>
        <authorList>
            <person name="Sharpton T.J."/>
            <person name="Stajich J.E."/>
            <person name="Rounsley S.D."/>
            <person name="Gardner M.J."/>
            <person name="Wortman J.R."/>
            <person name="Jordar V.S."/>
            <person name="Maiti R."/>
            <person name="Kodira C.D."/>
            <person name="Neafsey D.E."/>
            <person name="Zeng Q."/>
            <person name="Hung C.-Y."/>
            <person name="McMahan C."/>
            <person name="Muszewska A."/>
            <person name="Grynberg M."/>
            <person name="Mandel M.A."/>
            <person name="Kellner E.M."/>
            <person name="Barker B.M."/>
            <person name="Galgiani J.N."/>
            <person name="Orbach M.J."/>
            <person name="Kirkland T.N."/>
            <person name="Cole G.T."/>
            <person name="Henn M.R."/>
            <person name="Birren B.W."/>
            <person name="Taylor J.W."/>
        </authorList>
    </citation>
    <scope>NUCLEOTIDE SEQUENCE [LARGE SCALE GENOMIC DNA]</scope>
    <source>
        <strain evidence="4">RMSCC 3488</strain>
    </source>
</reference>
<dbReference type="InterPro" id="IPR000873">
    <property type="entry name" value="AMP-dep_synth/lig_dom"/>
</dbReference>
<keyword evidence="3" id="KW-0436">Ligase</keyword>
<dbReference type="Pfam" id="PF00501">
    <property type="entry name" value="AMP-binding"/>
    <property type="match status" value="1"/>
</dbReference>